<name>A0AAU9AP29_LYSEN</name>
<dbReference type="InterPro" id="IPR036412">
    <property type="entry name" value="HAD-like_sf"/>
</dbReference>
<dbReference type="Pfam" id="PF03767">
    <property type="entry name" value="Acid_phosphat_B"/>
    <property type="match status" value="1"/>
</dbReference>
<accession>A0AAU9AP29</accession>
<dbReference type="EMBL" id="AP014940">
    <property type="protein sequence ID" value="BAV99407.1"/>
    <property type="molecule type" value="Genomic_DNA"/>
</dbReference>
<protein>
    <recommendedName>
        <fullName evidence="5">Acid phosphatase</fullName>
    </recommendedName>
</protein>
<organism evidence="3 4">
    <name type="scientific">Lysobacter enzymogenes</name>
    <dbReference type="NCBI Taxonomy" id="69"/>
    <lineage>
        <taxon>Bacteria</taxon>
        <taxon>Pseudomonadati</taxon>
        <taxon>Pseudomonadota</taxon>
        <taxon>Gammaproteobacteria</taxon>
        <taxon>Lysobacterales</taxon>
        <taxon>Lysobacteraceae</taxon>
        <taxon>Lysobacter</taxon>
    </lineage>
</organism>
<evidence type="ECO:0000256" key="1">
    <source>
        <dbReference type="ARBA" id="ARBA00022729"/>
    </source>
</evidence>
<proteinExistence type="predicted"/>
<evidence type="ECO:0000313" key="3">
    <source>
        <dbReference type="EMBL" id="BAV99407.1"/>
    </source>
</evidence>
<dbReference type="InterPro" id="IPR005519">
    <property type="entry name" value="Acid_phosphat_B-like"/>
</dbReference>
<dbReference type="InterPro" id="IPR023214">
    <property type="entry name" value="HAD_sf"/>
</dbReference>
<dbReference type="KEGG" id="lem:LEN_3920"/>
<evidence type="ECO:0000313" key="4">
    <source>
        <dbReference type="Proteomes" id="UP000218824"/>
    </source>
</evidence>
<sequence>MDTGLRTSGIALLSLAVLASSGCATQPTPRQTPPAVAAEAAAVPPESGKAFVPPTSLHWFRVSAERRALFAQAYRQATARLPGVDSQEGPWAVVVDADETVLDNMAYQERLARGLPPYEKWSQENWNAWVKEEKALAFPEAVAFLNEVRLRGGLIAIVSNRSETTCKETGSNLVKQKVPYDALLCAKLVNPNSGVDGSVDTNKEPRFQWVHSGEAFKRPTPIRLAVFVGDNIKDCPGQSQTSFTADKFGTECIVLPNPVYGSWDTRPYVPSEGTP</sequence>
<dbReference type="Gene3D" id="3.40.50.1000">
    <property type="entry name" value="HAD superfamily/HAD-like"/>
    <property type="match status" value="1"/>
</dbReference>
<gene>
    <name evidence="3" type="ORF">LEN_3920</name>
</gene>
<dbReference type="PANTHER" id="PTHR31284:SF10">
    <property type="entry name" value="ACID PHOSPHATASE-LIKE PROTEIN"/>
    <property type="match status" value="1"/>
</dbReference>
<keyword evidence="1 2" id="KW-0732">Signal</keyword>
<evidence type="ECO:0008006" key="5">
    <source>
        <dbReference type="Google" id="ProtNLM"/>
    </source>
</evidence>
<dbReference type="AlphaFoldDB" id="A0AAU9AP29"/>
<dbReference type="PANTHER" id="PTHR31284">
    <property type="entry name" value="ACID PHOSPHATASE-LIKE PROTEIN"/>
    <property type="match status" value="1"/>
</dbReference>
<dbReference type="GeneID" id="83065718"/>
<dbReference type="Proteomes" id="UP000218824">
    <property type="component" value="Chromosome"/>
</dbReference>
<reference evidence="3 4" key="1">
    <citation type="journal article" date="2017" name="DNA Res.">
        <title>Complete genome sequence and expression profile of the commercial lytic enzyme producer Lysobacter enzymogenes M497-1.</title>
        <authorList>
            <person name="Takami H."/>
            <person name="Toyoda A."/>
            <person name="Uchiyama I."/>
            <person name="Itoh T."/>
            <person name="Takaki Y."/>
            <person name="Arai W."/>
            <person name="Nishi S."/>
            <person name="Kawai M."/>
            <person name="Shinya K."/>
            <person name="Ikeda H."/>
        </authorList>
    </citation>
    <scope>NUCLEOTIDE SEQUENCE [LARGE SCALE GENOMIC DNA]</scope>
    <source>
        <strain evidence="3 4">M497-1</strain>
    </source>
</reference>
<dbReference type="SUPFAM" id="SSF56784">
    <property type="entry name" value="HAD-like"/>
    <property type="match status" value="1"/>
</dbReference>
<feature type="signal peptide" evidence="2">
    <location>
        <begin position="1"/>
        <end position="24"/>
    </location>
</feature>
<feature type="chain" id="PRO_5043493651" description="Acid phosphatase" evidence="2">
    <location>
        <begin position="25"/>
        <end position="275"/>
    </location>
</feature>
<dbReference type="PROSITE" id="PS51257">
    <property type="entry name" value="PROKAR_LIPOPROTEIN"/>
    <property type="match status" value="1"/>
</dbReference>
<evidence type="ECO:0000256" key="2">
    <source>
        <dbReference type="SAM" id="SignalP"/>
    </source>
</evidence>
<dbReference type="RefSeq" id="WP_172437308.1">
    <property type="nucleotide sequence ID" value="NZ_AP014940.1"/>
</dbReference>